<proteinExistence type="predicted"/>
<evidence type="ECO:0000313" key="4">
    <source>
        <dbReference type="Proteomes" id="UP000235460"/>
    </source>
</evidence>
<dbReference type="AlphaFoldDB" id="A0A2N7PN46"/>
<comment type="caution">
    <text evidence="2">The sequence shown here is derived from an EMBL/GenBank/DDBJ whole genome shotgun (WGS) entry which is preliminary data.</text>
</comment>
<dbReference type="Gene3D" id="2.20.28.30">
    <property type="entry name" value="RNA polymerase ii, chain L"/>
    <property type="match status" value="1"/>
</dbReference>
<dbReference type="NCBIfam" id="TIGR02605">
    <property type="entry name" value="CxxC_CxxC_SSSS"/>
    <property type="match status" value="1"/>
</dbReference>
<evidence type="ECO:0000259" key="1">
    <source>
        <dbReference type="SMART" id="SM00834"/>
    </source>
</evidence>
<dbReference type="Pfam" id="PF09723">
    <property type="entry name" value="Zn_ribbon_8"/>
    <property type="match status" value="1"/>
</dbReference>
<dbReference type="InterPro" id="IPR029040">
    <property type="entry name" value="RPABC4/Spt4"/>
</dbReference>
<name>A0A2N7PN46_9BACT</name>
<dbReference type="Proteomes" id="UP000235460">
    <property type="component" value="Unassembled WGS sequence"/>
</dbReference>
<feature type="domain" description="Putative regulatory protein FmdB zinc ribbon" evidence="1">
    <location>
        <begin position="1"/>
        <end position="43"/>
    </location>
</feature>
<evidence type="ECO:0000313" key="2">
    <source>
        <dbReference type="EMBL" id="PMP66803.1"/>
    </source>
</evidence>
<dbReference type="SMART" id="SM00834">
    <property type="entry name" value="CxxC_CXXC_SSSS"/>
    <property type="match status" value="1"/>
</dbReference>
<gene>
    <name evidence="3" type="ORF">C0169_06005</name>
    <name evidence="2" type="ORF">C0190_04680</name>
</gene>
<dbReference type="SUPFAM" id="SSF63393">
    <property type="entry name" value="RNA polymerase subunits"/>
    <property type="match status" value="1"/>
</dbReference>
<dbReference type="Proteomes" id="UP000235619">
    <property type="component" value="Unassembled WGS sequence"/>
</dbReference>
<evidence type="ECO:0000313" key="3">
    <source>
        <dbReference type="EMBL" id="PMP94887.1"/>
    </source>
</evidence>
<evidence type="ECO:0000313" key="5">
    <source>
        <dbReference type="Proteomes" id="UP000235619"/>
    </source>
</evidence>
<organism evidence="2 4">
    <name type="scientific">Thermodesulfobacterium geofontis</name>
    <dbReference type="NCBI Taxonomy" id="1295609"/>
    <lineage>
        <taxon>Bacteria</taxon>
        <taxon>Pseudomonadati</taxon>
        <taxon>Thermodesulfobacteriota</taxon>
        <taxon>Thermodesulfobacteria</taxon>
        <taxon>Thermodesulfobacteriales</taxon>
        <taxon>Thermodesulfobacteriaceae</taxon>
        <taxon>Thermodesulfobacterium</taxon>
    </lineage>
</organism>
<dbReference type="InterPro" id="IPR013429">
    <property type="entry name" value="Regulatory_FmdB_Zinc_ribbon"/>
</dbReference>
<dbReference type="EMBL" id="PNJD01000369">
    <property type="protein sequence ID" value="PMP94887.1"/>
    <property type="molecule type" value="Genomic_DNA"/>
</dbReference>
<dbReference type="EMBL" id="PNIK01000065">
    <property type="protein sequence ID" value="PMP66803.1"/>
    <property type="molecule type" value="Genomic_DNA"/>
</dbReference>
<accession>A0A2N7PN46</accession>
<sequence>MPIYEFSCLDCGKNFEKLIFNKEEEKKIKCPYCGSQNIQKLLSGFYSNKPTSLRSSSCSSKGFGFT</sequence>
<reference evidence="4 5" key="1">
    <citation type="submission" date="2018-01" db="EMBL/GenBank/DDBJ databases">
        <title>Metagenomic assembled genomes from two thermal pools in the Uzon Caldera, Kamchatka, Russia.</title>
        <authorList>
            <person name="Wilkins L."/>
            <person name="Ettinger C."/>
        </authorList>
    </citation>
    <scope>NUCLEOTIDE SEQUENCE [LARGE SCALE GENOMIC DNA]</scope>
    <source>
        <strain evidence="3">ARK-04</strain>
        <strain evidence="2">ZAV-08</strain>
    </source>
</reference>
<protein>
    <submittedName>
        <fullName evidence="2">Zinc ribbon domain-containing protein</fullName>
    </submittedName>
</protein>